<feature type="domain" description="Phosphoadenosine phosphosulphate reductase" evidence="15">
    <location>
        <begin position="46"/>
        <end position="220"/>
    </location>
</feature>
<accession>A0ABX7NHA9</accession>
<feature type="binding site" evidence="14">
    <location>
        <position position="130"/>
    </location>
    <ligand>
        <name>[4Fe-4S] cluster</name>
        <dbReference type="ChEBI" id="CHEBI:49883"/>
    </ligand>
</feature>
<dbReference type="NCBIfam" id="NF002537">
    <property type="entry name" value="PRK02090.1"/>
    <property type="match status" value="1"/>
</dbReference>
<dbReference type="RefSeq" id="WP_206718530.1">
    <property type="nucleotide sequence ID" value="NZ_CP071091.1"/>
</dbReference>
<evidence type="ECO:0000313" key="16">
    <source>
        <dbReference type="EMBL" id="QSQ16894.1"/>
    </source>
</evidence>
<dbReference type="InterPro" id="IPR011798">
    <property type="entry name" value="APS_reductase"/>
</dbReference>
<comment type="cofactor">
    <cofactor evidence="14">
        <name>[4Fe-4S] cluster</name>
        <dbReference type="ChEBI" id="CHEBI:49883"/>
    </cofactor>
    <text evidence="14">Binds 1 [4Fe-4S] cluster per subunit.</text>
</comment>
<keyword evidence="3 14" id="KW-0479">Metal-binding</keyword>
<dbReference type="InterPro" id="IPR014729">
    <property type="entry name" value="Rossmann-like_a/b/a_fold"/>
</dbReference>
<keyword evidence="4 14" id="KW-0560">Oxidoreductase</keyword>
<keyword evidence="6 14" id="KW-0411">Iron-sulfur</keyword>
<evidence type="ECO:0000256" key="11">
    <source>
        <dbReference type="ARBA" id="ARBA00030894"/>
    </source>
</evidence>
<evidence type="ECO:0000256" key="12">
    <source>
        <dbReference type="ARBA" id="ARBA00032041"/>
    </source>
</evidence>
<evidence type="ECO:0000256" key="3">
    <source>
        <dbReference type="ARBA" id="ARBA00022723"/>
    </source>
</evidence>
<comment type="catalytic activity">
    <reaction evidence="13 14">
        <text>[thioredoxin]-disulfide + sulfite + AMP + 2 H(+) = adenosine 5'-phosphosulfate + [thioredoxin]-dithiol</text>
        <dbReference type="Rhea" id="RHEA:21976"/>
        <dbReference type="Rhea" id="RHEA-COMP:10698"/>
        <dbReference type="Rhea" id="RHEA-COMP:10700"/>
        <dbReference type="ChEBI" id="CHEBI:15378"/>
        <dbReference type="ChEBI" id="CHEBI:17359"/>
        <dbReference type="ChEBI" id="CHEBI:29950"/>
        <dbReference type="ChEBI" id="CHEBI:50058"/>
        <dbReference type="ChEBI" id="CHEBI:58243"/>
        <dbReference type="ChEBI" id="CHEBI:456215"/>
        <dbReference type="EC" id="1.8.4.10"/>
    </reaction>
</comment>
<evidence type="ECO:0000256" key="4">
    <source>
        <dbReference type="ARBA" id="ARBA00023002"/>
    </source>
</evidence>
<dbReference type="CDD" id="cd23945">
    <property type="entry name" value="PAPS_reductase"/>
    <property type="match status" value="1"/>
</dbReference>
<evidence type="ECO:0000256" key="9">
    <source>
        <dbReference type="ARBA" id="ARBA00024386"/>
    </source>
</evidence>
<sequence>MSAKPSSSSTLARTPKDLLAAAAPFEAAPAEQVLAWVEQQLGERAAIASSFGVEDMVLIDLARKHAPSLRVFTLDTGRLPPETYELIEVVRNRYGIAVETFFPDRARVEALESEQGYFSFRRSLEARKECCAIRKVEPLRRALQGRDGWVTGLRREQSLNRNQVSVVEYDAEHGGLLKLNPLAAWSRKQVWTYVRENGVPYSALHDRGYASIGCAPCTRAVKPYEDERAGRWWWESREHSECGLHPVR</sequence>
<keyword evidence="2 14" id="KW-0963">Cytoplasm</keyword>
<dbReference type="NCBIfam" id="TIGR00434">
    <property type="entry name" value="cysH"/>
    <property type="match status" value="1"/>
</dbReference>
<dbReference type="NCBIfam" id="TIGR02055">
    <property type="entry name" value="APS_reductase"/>
    <property type="match status" value="1"/>
</dbReference>
<dbReference type="EC" id="1.8.4.10" evidence="9 14"/>
<dbReference type="GO" id="GO:0004604">
    <property type="term" value="F:phosphoadenylyl-sulfate reductase (thioredoxin) activity"/>
    <property type="evidence" value="ECO:0007669"/>
    <property type="project" value="UniProtKB-EC"/>
</dbReference>
<evidence type="ECO:0000256" key="13">
    <source>
        <dbReference type="ARBA" id="ARBA00048441"/>
    </source>
</evidence>
<dbReference type="PANTHER" id="PTHR46482:SF9">
    <property type="entry name" value="5'-ADENYLYLSULFATE REDUCTASE 1, CHLOROPLASTIC"/>
    <property type="match status" value="1"/>
</dbReference>
<organism evidence="16 17">
    <name type="scientific">Myxococcus landrumensis</name>
    <dbReference type="NCBI Taxonomy" id="2813577"/>
    <lineage>
        <taxon>Bacteria</taxon>
        <taxon>Pseudomonadati</taxon>
        <taxon>Myxococcota</taxon>
        <taxon>Myxococcia</taxon>
        <taxon>Myxococcales</taxon>
        <taxon>Cystobacterineae</taxon>
        <taxon>Myxococcaceae</taxon>
        <taxon>Myxococcus</taxon>
    </lineage>
</organism>
<evidence type="ECO:0000256" key="10">
    <source>
        <dbReference type="ARBA" id="ARBA00029514"/>
    </source>
</evidence>
<evidence type="ECO:0000256" key="7">
    <source>
        <dbReference type="ARBA" id="ARBA00024298"/>
    </source>
</evidence>
<feature type="active site" description="Nucleophile; cysteine thiosulfonate intermediate" evidence="14">
    <location>
        <position position="242"/>
    </location>
</feature>
<reference evidence="16 17" key="1">
    <citation type="submission" date="2021-02" db="EMBL/GenBank/DDBJ databases">
        <title>De Novo genome assembly of isolated myxobacteria.</title>
        <authorList>
            <person name="Stevens D.C."/>
        </authorList>
    </citation>
    <scope>NUCLEOTIDE SEQUENCE [LARGE SCALE GENOMIC DNA]</scope>
    <source>
        <strain evidence="16 17">SCHIC003</strain>
    </source>
</reference>
<dbReference type="Gene3D" id="3.40.50.620">
    <property type="entry name" value="HUPs"/>
    <property type="match status" value="1"/>
</dbReference>
<dbReference type="PANTHER" id="PTHR46482">
    <property type="entry name" value="5'-ADENYLYLSULFATE REDUCTASE 3, CHLOROPLASTIC"/>
    <property type="match status" value="1"/>
</dbReference>
<gene>
    <name evidence="14" type="primary">cysH</name>
    <name evidence="16" type="ORF">JY572_12940</name>
</gene>
<evidence type="ECO:0000256" key="2">
    <source>
        <dbReference type="ARBA" id="ARBA00022490"/>
    </source>
</evidence>
<dbReference type="PIRSF" id="PIRSF000857">
    <property type="entry name" value="PAPS_reductase"/>
    <property type="match status" value="1"/>
</dbReference>
<evidence type="ECO:0000313" key="17">
    <source>
        <dbReference type="Proteomes" id="UP000663090"/>
    </source>
</evidence>
<dbReference type="Proteomes" id="UP000663090">
    <property type="component" value="Chromosome"/>
</dbReference>
<proteinExistence type="inferred from homology"/>
<dbReference type="EMBL" id="CP071091">
    <property type="protein sequence ID" value="QSQ16894.1"/>
    <property type="molecule type" value="Genomic_DNA"/>
</dbReference>
<feature type="binding site" evidence="14">
    <location>
        <position position="214"/>
    </location>
    <ligand>
        <name>[4Fe-4S] cluster</name>
        <dbReference type="ChEBI" id="CHEBI:49883"/>
    </ligand>
</feature>
<comment type="similarity">
    <text evidence="1 14">Belongs to the PAPS reductase family. CysH subfamily.</text>
</comment>
<name>A0ABX7NHA9_9BACT</name>
<dbReference type="InterPro" id="IPR004511">
    <property type="entry name" value="PAPS/APS_Rdtase"/>
</dbReference>
<dbReference type="InterPro" id="IPR002500">
    <property type="entry name" value="PAPS_reduct_dom"/>
</dbReference>
<dbReference type="Pfam" id="PF01507">
    <property type="entry name" value="PAPS_reduct"/>
    <property type="match status" value="1"/>
</dbReference>
<evidence type="ECO:0000256" key="5">
    <source>
        <dbReference type="ARBA" id="ARBA00023004"/>
    </source>
</evidence>
<feature type="binding site" evidence="14">
    <location>
        <position position="131"/>
    </location>
    <ligand>
        <name>[4Fe-4S] cluster</name>
        <dbReference type="ChEBI" id="CHEBI:49883"/>
    </ligand>
</feature>
<keyword evidence="5 14" id="KW-0408">Iron</keyword>
<evidence type="ECO:0000256" key="1">
    <source>
        <dbReference type="ARBA" id="ARBA00009732"/>
    </source>
</evidence>
<evidence type="ECO:0000256" key="14">
    <source>
        <dbReference type="HAMAP-Rule" id="MF_00063"/>
    </source>
</evidence>
<comment type="pathway">
    <text evidence="8 14">Sulfur metabolism; hydrogen sulfide biosynthesis; sulfite from sulfate.</text>
</comment>
<dbReference type="HAMAP" id="MF_00063">
    <property type="entry name" value="CysH"/>
    <property type="match status" value="1"/>
</dbReference>
<evidence type="ECO:0000256" key="8">
    <source>
        <dbReference type="ARBA" id="ARBA00024327"/>
    </source>
</evidence>
<feature type="binding site" evidence="14">
    <location>
        <position position="217"/>
    </location>
    <ligand>
        <name>[4Fe-4S] cluster</name>
        <dbReference type="ChEBI" id="CHEBI:49883"/>
    </ligand>
</feature>
<evidence type="ECO:0000259" key="15">
    <source>
        <dbReference type="Pfam" id="PF01507"/>
    </source>
</evidence>
<dbReference type="SUPFAM" id="SSF52402">
    <property type="entry name" value="Adenine nucleotide alpha hydrolases-like"/>
    <property type="match status" value="1"/>
</dbReference>
<evidence type="ECO:0000256" key="6">
    <source>
        <dbReference type="ARBA" id="ARBA00023014"/>
    </source>
</evidence>
<comment type="subcellular location">
    <subcellularLocation>
        <location evidence="14">Cytoplasm</location>
    </subcellularLocation>
</comment>
<protein>
    <recommendedName>
        <fullName evidence="10 14">Adenosine 5'-phosphosulfate reductase</fullName>
        <shortName evidence="14">APS reductase</shortName>
        <ecNumber evidence="9 14">1.8.4.10</ecNumber>
    </recommendedName>
    <alternativeName>
        <fullName evidence="12 14">5'-adenylylsulfate reductase</fullName>
    </alternativeName>
    <alternativeName>
        <fullName evidence="11 14">Thioredoxin-dependent 5'-adenylylsulfate reductase</fullName>
    </alternativeName>
</protein>
<keyword evidence="17" id="KW-1185">Reference proteome</keyword>
<comment type="function">
    <text evidence="7 14">Catalyzes the formation of sulfite from adenosine 5'-phosphosulfate (APS) using thioredoxin as an electron donor.</text>
</comment>